<reference evidence="2" key="1">
    <citation type="journal article" date="2015" name="Nature">
        <title>Complex archaea that bridge the gap between prokaryotes and eukaryotes.</title>
        <authorList>
            <person name="Spang A."/>
            <person name="Saw J.H."/>
            <person name="Jorgensen S.L."/>
            <person name="Zaremba-Niedzwiedzka K."/>
            <person name="Martijn J."/>
            <person name="Lind A.E."/>
            <person name="van Eijk R."/>
            <person name="Schleper C."/>
            <person name="Guy L."/>
            <person name="Ettema T.J."/>
        </authorList>
    </citation>
    <scope>NUCLEOTIDE SEQUENCE</scope>
</reference>
<gene>
    <name evidence="2" type="ORF">LCGC14_1348130</name>
</gene>
<name>A0A0F9MSH0_9ZZZZ</name>
<protein>
    <submittedName>
        <fullName evidence="2">Uncharacterized protein</fullName>
    </submittedName>
</protein>
<comment type="caution">
    <text evidence="2">The sequence shown here is derived from an EMBL/GenBank/DDBJ whole genome shotgun (WGS) entry which is preliminary data.</text>
</comment>
<evidence type="ECO:0000256" key="1">
    <source>
        <dbReference type="SAM" id="Phobius"/>
    </source>
</evidence>
<accession>A0A0F9MSH0</accession>
<organism evidence="2">
    <name type="scientific">marine sediment metagenome</name>
    <dbReference type="NCBI Taxonomy" id="412755"/>
    <lineage>
        <taxon>unclassified sequences</taxon>
        <taxon>metagenomes</taxon>
        <taxon>ecological metagenomes</taxon>
    </lineage>
</organism>
<sequence>MKLPTRGYLGGLLFGAAMVEVINLMYQNNTIRHFYKGMMQVLVRDANKRGIQLTYGKS</sequence>
<proteinExistence type="predicted"/>
<dbReference type="EMBL" id="LAZR01008309">
    <property type="protein sequence ID" value="KKM79615.1"/>
    <property type="molecule type" value="Genomic_DNA"/>
</dbReference>
<feature type="transmembrane region" description="Helical" evidence="1">
    <location>
        <begin position="6"/>
        <end position="26"/>
    </location>
</feature>
<keyword evidence="1" id="KW-0472">Membrane</keyword>
<keyword evidence="1" id="KW-0812">Transmembrane</keyword>
<keyword evidence="1" id="KW-1133">Transmembrane helix</keyword>
<dbReference type="AlphaFoldDB" id="A0A0F9MSH0"/>
<evidence type="ECO:0000313" key="2">
    <source>
        <dbReference type="EMBL" id="KKM79615.1"/>
    </source>
</evidence>